<organism evidence="4">
    <name type="scientific">Ageratum yellow vein China virus</name>
    <dbReference type="NCBI Taxonomy" id="202567"/>
    <lineage>
        <taxon>Viruses</taxon>
        <taxon>Monodnaviria</taxon>
        <taxon>Shotokuvirae</taxon>
        <taxon>Cressdnaviricota</taxon>
        <taxon>Repensiviricetes</taxon>
        <taxon>Geplafuvirales</taxon>
        <taxon>Geminiviridae</taxon>
        <taxon>Begomovirus</taxon>
    </lineage>
</organism>
<accession>A0A7S6ZR22</accession>
<dbReference type="Pfam" id="PF01492">
    <property type="entry name" value="Gemini_C4"/>
    <property type="match status" value="1"/>
</dbReference>
<evidence type="ECO:0000313" key="4">
    <source>
        <dbReference type="EMBL" id="QOW17523.1"/>
    </source>
</evidence>
<sequence length="140" mass="16063">MPRITSSHTHTAHSPKRKHFPKYQPYQPQLINYSFEFAESYTKMGLLTCISSSNSRVSSNAKTTGSSISHPQPGQHISIRTFRELKAQQMSRPTWKKTETCLIMEFSKSMEDQLEEVANLPTTHMPRQSIQGPNHRPSIY</sequence>
<feature type="compositionally biased region" description="Basic residues" evidence="3">
    <location>
        <begin position="10"/>
        <end position="21"/>
    </location>
</feature>
<feature type="compositionally biased region" description="Polar residues" evidence="3">
    <location>
        <begin position="61"/>
        <end position="72"/>
    </location>
</feature>
<feature type="region of interest" description="Disordered" evidence="3">
    <location>
        <begin position="55"/>
        <end position="76"/>
    </location>
</feature>
<keyword evidence="2" id="KW-0945">Host-virus interaction</keyword>
<feature type="region of interest" description="Disordered" evidence="3">
    <location>
        <begin position="1"/>
        <end position="22"/>
    </location>
</feature>
<name>A0A7S6ZR22_9GEMI</name>
<proteinExistence type="inferred from homology"/>
<evidence type="ECO:0000256" key="3">
    <source>
        <dbReference type="SAM" id="MobiDB-lite"/>
    </source>
</evidence>
<dbReference type="InterPro" id="IPR002488">
    <property type="entry name" value="Gemini_C4"/>
</dbReference>
<reference evidence="4" key="1">
    <citation type="journal article" date="2020" name="Int. J. Mol. Sci.">
        <title>Identification of Viruses and Viroids Infecting Tomato and Pepper Plants in Vietnam by Metatranscriptomics.</title>
        <authorList>
            <person name="Choi H."/>
            <person name="Jo Y."/>
            <person name="Cho W.K."/>
            <person name="Yu J."/>
            <person name="Tran P.T."/>
            <person name="Salaipeth L."/>
            <person name="Kwak H.R."/>
            <person name="Choi H.S."/>
            <person name="Kim K.H."/>
        </authorList>
    </citation>
    <scope>NUCLEOTIDE SEQUENCE</scope>
    <source>
        <strain evidence="4">BLT</strain>
    </source>
</reference>
<comment type="similarity">
    <text evidence="1">Belongs to the geminiviridae protein AC4/C4 family.</text>
</comment>
<dbReference type="EMBL" id="MW012407">
    <property type="protein sequence ID" value="QOW17523.1"/>
    <property type="molecule type" value="Genomic_DNA"/>
</dbReference>
<evidence type="ECO:0000256" key="2">
    <source>
        <dbReference type="ARBA" id="ARBA00022581"/>
    </source>
</evidence>
<protein>
    <submittedName>
        <fullName evidence="4">AC4 protein</fullName>
    </submittedName>
</protein>
<evidence type="ECO:0000256" key="1">
    <source>
        <dbReference type="ARBA" id="ARBA00008996"/>
    </source>
</evidence>